<evidence type="ECO:0000313" key="3">
    <source>
        <dbReference type="Proteomes" id="UP000000467"/>
    </source>
</evidence>
<dbReference type="RefSeq" id="WP_015050042.1">
    <property type="nucleotide sequence ID" value="NC_018870.1"/>
</dbReference>
<evidence type="ECO:0000313" key="2">
    <source>
        <dbReference type="EMBL" id="AFV11161.1"/>
    </source>
</evidence>
<dbReference type="eggNOG" id="ENOG502ZACA">
    <property type="taxonomic scope" value="Bacteria"/>
</dbReference>
<organism evidence="2 3">
    <name type="scientific">Thermacetogenium phaeum (strain ATCC BAA-254 / DSM 26808 / PB)</name>
    <dbReference type="NCBI Taxonomy" id="1089553"/>
    <lineage>
        <taxon>Bacteria</taxon>
        <taxon>Bacillati</taxon>
        <taxon>Bacillota</taxon>
        <taxon>Clostridia</taxon>
        <taxon>Thermoanaerobacterales</taxon>
        <taxon>Thermoanaerobacteraceae</taxon>
        <taxon>Thermacetogenium</taxon>
    </lineage>
</organism>
<evidence type="ECO:0000256" key="1">
    <source>
        <dbReference type="ARBA" id="ARBA00006539"/>
    </source>
</evidence>
<sequence length="480" mass="54792">MLDIRHIVGAVLLFVKGLVKLIGECEDFSELEKGVHELCQDVCNQIFTWALEKIDTRLMNERDRSIWEVVGFRTKTAISTFGEFSLKRRLYRNKETGETKFFLDELLGWPERARVTPYLKELAIKLSTELSFGRAAEILSYLVPKLSTMTIWHITQEAGEILQQEGEEKRAAVFEDGEAPSGKEVVRELHIEGDGVIVNLQREKEKRGEIKHIVTYEGKKQVSRNRFALQNKLVVSTLSEGQVAWEESYARAGGKWDLEQIKEIYIGGDGAKWIKEGLEYFPGAVYCLDPYHLNRHLTEALWYDEETFQKVGAAISHSNWQETQAILTEAIKKTRGNRKKRLIKLLHYLEENWTGIINSAGAKRLGTIEGQIQHNVARRMKRLGAKWTTTGGDRMARLLAAKANGELSNYASRWPVEHGKLKEIAQIKPVEKSVEKQKAGEIGEWLQATIPALKGPFADRPWIKHVLRELTRPEFAALIC</sequence>
<dbReference type="OrthoDB" id="1719576at2"/>
<dbReference type="InterPro" id="IPR009620">
    <property type="entry name" value="UPF0236"/>
</dbReference>
<dbReference type="AlphaFoldDB" id="K4LDQ8"/>
<dbReference type="Pfam" id="PF06782">
    <property type="entry name" value="UPF0236"/>
    <property type="match status" value="1"/>
</dbReference>
<proteinExistence type="inferred from homology"/>
<reference evidence="2 3" key="1">
    <citation type="journal article" date="2012" name="BMC Genomics">
        <title>Genome-guided analysis of physiological and morphological traits of the fermentative acetate oxidizer Thermacetogenium phaeum.</title>
        <authorList>
            <person name="Oehler D."/>
            <person name="Poehlein A."/>
            <person name="Leimbach A."/>
            <person name="Muller N."/>
            <person name="Daniel R."/>
            <person name="Gottschalk G."/>
            <person name="Schink B."/>
        </authorList>
    </citation>
    <scope>NUCLEOTIDE SEQUENCE [LARGE SCALE GENOMIC DNA]</scope>
    <source>
        <strain evidence="3">ATCC BAA-254 / DSM 26808 / PB</strain>
    </source>
</reference>
<protein>
    <recommendedName>
        <fullName evidence="4">ISLre2 family transposase</fullName>
    </recommendedName>
</protein>
<keyword evidence="3" id="KW-1185">Reference proteome</keyword>
<dbReference type="HOGENOM" id="CLU_040782_0_1_9"/>
<dbReference type="Proteomes" id="UP000000467">
    <property type="component" value="Chromosome"/>
</dbReference>
<comment type="similarity">
    <text evidence="1">Belongs to the UPF0236 family.</text>
</comment>
<evidence type="ECO:0008006" key="4">
    <source>
        <dbReference type="Google" id="ProtNLM"/>
    </source>
</evidence>
<dbReference type="EMBL" id="CP003732">
    <property type="protein sequence ID" value="AFV11161.1"/>
    <property type="molecule type" value="Genomic_DNA"/>
</dbReference>
<gene>
    <name evidence="2" type="ordered locus">Tph_c09310</name>
</gene>
<name>K4LDQ8_THEPS</name>
<accession>K4LDQ8</accession>
<dbReference type="NCBIfam" id="NF033529">
    <property type="entry name" value="transpos_ISLre2"/>
    <property type="match status" value="1"/>
</dbReference>
<dbReference type="STRING" id="1089553.Tph_c09310"/>
<dbReference type="KEGG" id="tpz:Tph_c09310"/>